<dbReference type="KEGG" id="ngr:NAEGRDRAFT_76814"/>
<gene>
    <name evidence="1" type="ORF">NAEGRDRAFT_76814</name>
</gene>
<sequence length="176" mass="20825">MKQNTWIKLVNTSNTKFKKISKKQASIIESNHIKYEEEVFLGDIQSKLQPKFMIVVFRSIYQNNNIQFTYDTVEYQEHKFVVFCISGNVSESSITVDYNLHDPVFEVCMASRSKIIEIIWRTNKELYKILQENNVIPDLEYSSFNFEPLIDRNSSSFNEMKKRVPRKCENLQCAKE</sequence>
<proteinExistence type="predicted"/>
<dbReference type="InParanoid" id="D2W5X0"/>
<dbReference type="GeneID" id="8859652"/>
<reference evidence="1 2" key="1">
    <citation type="journal article" date="2010" name="Cell">
        <title>The genome of Naegleria gruberi illuminates early eukaryotic versatility.</title>
        <authorList>
            <person name="Fritz-Laylin L.K."/>
            <person name="Prochnik S.E."/>
            <person name="Ginger M.L."/>
            <person name="Dacks J.B."/>
            <person name="Carpenter M.L."/>
            <person name="Field M.C."/>
            <person name="Kuo A."/>
            <person name="Paredez A."/>
            <person name="Chapman J."/>
            <person name="Pham J."/>
            <person name="Shu S."/>
            <person name="Neupane R."/>
            <person name="Cipriano M."/>
            <person name="Mancuso J."/>
            <person name="Tu H."/>
            <person name="Salamov A."/>
            <person name="Lindquist E."/>
            <person name="Shapiro H."/>
            <person name="Lucas S."/>
            <person name="Grigoriev I.V."/>
            <person name="Cande W.Z."/>
            <person name="Fulton C."/>
            <person name="Rokhsar D.S."/>
            <person name="Dawson S.C."/>
        </authorList>
    </citation>
    <scope>NUCLEOTIDE SEQUENCE [LARGE SCALE GENOMIC DNA]</scope>
    <source>
        <strain evidence="1 2">NEG-M</strain>
    </source>
</reference>
<dbReference type="RefSeq" id="XP_002668276.1">
    <property type="nucleotide sequence ID" value="XM_002668230.1"/>
</dbReference>
<evidence type="ECO:0000313" key="2">
    <source>
        <dbReference type="Proteomes" id="UP000006671"/>
    </source>
</evidence>
<protein>
    <submittedName>
        <fullName evidence="1">Predicted protein</fullName>
    </submittedName>
</protein>
<evidence type="ECO:0000313" key="1">
    <source>
        <dbReference type="EMBL" id="EFC35532.1"/>
    </source>
</evidence>
<dbReference type="EMBL" id="GG739166">
    <property type="protein sequence ID" value="EFC35532.1"/>
    <property type="molecule type" value="Genomic_DNA"/>
</dbReference>
<accession>D2W5X0</accession>
<organism evidence="2">
    <name type="scientific">Naegleria gruberi</name>
    <name type="common">Amoeba</name>
    <dbReference type="NCBI Taxonomy" id="5762"/>
    <lineage>
        <taxon>Eukaryota</taxon>
        <taxon>Discoba</taxon>
        <taxon>Heterolobosea</taxon>
        <taxon>Tetramitia</taxon>
        <taxon>Eutetramitia</taxon>
        <taxon>Vahlkampfiidae</taxon>
        <taxon>Naegleria</taxon>
    </lineage>
</organism>
<dbReference type="Proteomes" id="UP000006671">
    <property type="component" value="Unassembled WGS sequence"/>
</dbReference>
<name>D2W5X0_NAEGR</name>
<dbReference type="AlphaFoldDB" id="D2W5X0"/>
<keyword evidence="2" id="KW-1185">Reference proteome</keyword>
<dbReference type="VEuPathDB" id="AmoebaDB:NAEGRDRAFT_76814"/>